<dbReference type="Proteomes" id="UP001295444">
    <property type="component" value="Chromosome 03"/>
</dbReference>
<evidence type="ECO:0000313" key="2">
    <source>
        <dbReference type="EMBL" id="CAH2275933.1"/>
    </source>
</evidence>
<reference evidence="2" key="1">
    <citation type="submission" date="2022-03" db="EMBL/GenBank/DDBJ databases">
        <authorList>
            <person name="Alioto T."/>
            <person name="Alioto T."/>
            <person name="Gomez Garrido J."/>
        </authorList>
    </citation>
    <scope>NUCLEOTIDE SEQUENCE</scope>
</reference>
<sequence>MGKHSKSEGTPKPTGALQPAINASMRQYLTTQPDPDSQAPSEAYLYSDASTPSQGSPGREEHMEPSEPPPEDWMTLLRALPTKADLNQVTSALHASIRADLQMMRADLQGMADRMARVEADHNTLTAAQTAAASTQKRQTAQLQAMARHTEDLDNTGRRQNLRIGPTRR</sequence>
<gene>
    <name evidence="2" type="ORF">PECUL_23A061274</name>
</gene>
<dbReference type="AlphaFoldDB" id="A0AAD1W0H7"/>
<evidence type="ECO:0000313" key="3">
    <source>
        <dbReference type="Proteomes" id="UP001295444"/>
    </source>
</evidence>
<dbReference type="EMBL" id="OW240914">
    <property type="protein sequence ID" value="CAH2275933.1"/>
    <property type="molecule type" value="Genomic_DNA"/>
</dbReference>
<keyword evidence="3" id="KW-1185">Reference proteome</keyword>
<feature type="region of interest" description="Disordered" evidence="1">
    <location>
        <begin position="1"/>
        <end position="73"/>
    </location>
</feature>
<accession>A0AAD1W0H7</accession>
<name>A0AAD1W0H7_PELCU</name>
<evidence type="ECO:0000256" key="1">
    <source>
        <dbReference type="SAM" id="MobiDB-lite"/>
    </source>
</evidence>
<proteinExistence type="predicted"/>
<organism evidence="2 3">
    <name type="scientific">Pelobates cultripes</name>
    <name type="common">Western spadefoot toad</name>
    <dbReference type="NCBI Taxonomy" id="61616"/>
    <lineage>
        <taxon>Eukaryota</taxon>
        <taxon>Metazoa</taxon>
        <taxon>Chordata</taxon>
        <taxon>Craniata</taxon>
        <taxon>Vertebrata</taxon>
        <taxon>Euteleostomi</taxon>
        <taxon>Amphibia</taxon>
        <taxon>Batrachia</taxon>
        <taxon>Anura</taxon>
        <taxon>Pelobatoidea</taxon>
        <taxon>Pelobatidae</taxon>
        <taxon>Pelobates</taxon>
    </lineage>
</organism>
<feature type="compositionally biased region" description="Polar residues" evidence="1">
    <location>
        <begin position="24"/>
        <end position="40"/>
    </location>
</feature>
<protein>
    <submittedName>
        <fullName evidence="2">Uncharacterized protein</fullName>
    </submittedName>
</protein>